<dbReference type="EMBL" id="JACIGK010000043">
    <property type="protein sequence ID" value="MBB4268004.1"/>
    <property type="molecule type" value="Genomic_DNA"/>
</dbReference>
<dbReference type="GO" id="GO:0120147">
    <property type="term" value="F:formylglycine-generating oxidase activity"/>
    <property type="evidence" value="ECO:0007669"/>
    <property type="project" value="TreeGrafter"/>
</dbReference>
<dbReference type="InterPro" id="IPR051043">
    <property type="entry name" value="Sulfatase_Mod_Factor_Kinase"/>
</dbReference>
<evidence type="ECO:0000256" key="1">
    <source>
        <dbReference type="SAM" id="MobiDB-lite"/>
    </source>
</evidence>
<dbReference type="InterPro" id="IPR016187">
    <property type="entry name" value="CTDL_fold"/>
</dbReference>
<dbReference type="RefSeq" id="WP_221238557.1">
    <property type="nucleotide sequence ID" value="NZ_JACIGK010000043.1"/>
</dbReference>
<dbReference type="InterPro" id="IPR042095">
    <property type="entry name" value="SUMF_sf"/>
</dbReference>
<feature type="compositionally biased region" description="Pro residues" evidence="1">
    <location>
        <begin position="42"/>
        <end position="54"/>
    </location>
</feature>
<dbReference type="SUPFAM" id="SSF56436">
    <property type="entry name" value="C-type lectin-like"/>
    <property type="match status" value="2"/>
</dbReference>
<name>A0A7W6RH95_9PROT</name>
<organism evidence="3 4">
    <name type="scientific">Roseospira visakhapatnamensis</name>
    <dbReference type="NCBI Taxonomy" id="390880"/>
    <lineage>
        <taxon>Bacteria</taxon>
        <taxon>Pseudomonadati</taxon>
        <taxon>Pseudomonadota</taxon>
        <taxon>Alphaproteobacteria</taxon>
        <taxon>Rhodospirillales</taxon>
        <taxon>Rhodospirillaceae</taxon>
        <taxon>Roseospira</taxon>
    </lineage>
</organism>
<evidence type="ECO:0000313" key="3">
    <source>
        <dbReference type="EMBL" id="MBB4268004.1"/>
    </source>
</evidence>
<dbReference type="Pfam" id="PF03781">
    <property type="entry name" value="FGE-sulfatase"/>
    <property type="match status" value="2"/>
</dbReference>
<evidence type="ECO:0000259" key="2">
    <source>
        <dbReference type="Pfam" id="PF03781"/>
    </source>
</evidence>
<feature type="compositionally biased region" description="Basic and acidic residues" evidence="1">
    <location>
        <begin position="82"/>
        <end position="98"/>
    </location>
</feature>
<sequence length="1125" mass="124457">MQPDRLPRGCCGLADLLLARADGGEEGLAAAARLLAYEAAPRRPPPPPPRPAPVETPAAPATTPSSPVSPASLMPAPVWRVVARDPRKPREPSDDTTRKRYTGGDTLADTVPPARDLRRWSALMPALRGAFTERVDRHALDADRIVRDIGRGRMVRRLPRRQRLRWGRGIQIIVDRSQRLIPFQDDQDRMVQRLATLFPRHAVETALVFDGADGPILIGPDGDYRDYCLPEPGWLVAVLSDLGCLAVSPAPIIARWETLGRRLIAAGCRPVALMPCPTSRWRVGLDSWTKLPWEGRWGTGSIPPAECEARSRRLLRLLSLAIRVEPGLLRDIRLLLGAGADAGTEVDAWTSDALVGRSRVAGTFNTERANPLRREAAATETPALFGAVVACIQKWRAGLAPEVWYEELLNLPEDRLDALPQSIRDRDLPAARQYVKDLERTLDRPPGWDAWYLRVSTRASSDYHAQSDPDLRVAQNRLHWRATRGQTTIEVPPDFDPIDIPSDLSPITVPLRHRGDRIVAEPGGTGSPLATVLTRNGLVQVREDGEASDRTAAFWASGAPPSWATDWGSDAVGPWVTVSVEGTDGPVTQRLRWIPPGRFLMGSPEDEPGRFHDEGPQHEVTLETGFWLFDTPCTQALWQAVMGENPSDFKSPDRPVETVRWHDVQTFLQRINERAPGLDLTLPSEAQWEYACRAGEGPSPDLDAVAWYDTNSEGQTHPVGQKQPNAWGLHDMLGNVWEWCADHWHGTYKGAPADGSSWQDAEADTGADRVVRGGSWDNGARGVRAAYRFRVHPVVRFNGLGFRCSRVPVSPASGGAEPAEPASLRPAERPEGATPDSGGSLLRLREDARQAACPVPSARSFIVRTDCERLTVQSLERPPWAEAMGRDRFGLWVRIALEAAEGPPVTQRMRWIPPGRFMMGSPEDEPGRYDDEGPQHEVTLQQGFWLFDTPCTQALWQAVMGENPSKFKSPDRPVEKVSWNDAQTFLQRINDRIPGLGLTLPSEARWEYACRAGAGPPPDLGAVAWYDRNSGRETHPVGQKQANAWGLHDMLGNVWEWCADPWHETYDGAPADGTSWQDAGAGAYRVVRGGSWDDGARDVRAACRYGYHPNDRYVSLGFRCSRVQP</sequence>
<feature type="compositionally biased region" description="Low complexity" evidence="1">
    <location>
        <begin position="810"/>
        <end position="823"/>
    </location>
</feature>
<dbReference type="AlphaFoldDB" id="A0A7W6RH95"/>
<feature type="region of interest" description="Disordered" evidence="1">
    <location>
        <begin position="810"/>
        <end position="840"/>
    </location>
</feature>
<dbReference type="Gene3D" id="3.90.1580.10">
    <property type="entry name" value="paralog of FGE (formylglycine-generating enzyme)"/>
    <property type="match status" value="2"/>
</dbReference>
<dbReference type="PANTHER" id="PTHR23150">
    <property type="entry name" value="SULFATASE MODIFYING FACTOR 1, 2"/>
    <property type="match status" value="1"/>
</dbReference>
<accession>A0A7W6RH95</accession>
<feature type="region of interest" description="Disordered" evidence="1">
    <location>
        <begin position="39"/>
        <end position="110"/>
    </location>
</feature>
<dbReference type="InterPro" id="IPR005532">
    <property type="entry name" value="SUMF_dom"/>
</dbReference>
<keyword evidence="4" id="KW-1185">Reference proteome</keyword>
<feature type="domain" description="Sulfatase-modifying factor enzyme-like" evidence="2">
    <location>
        <begin position="908"/>
        <end position="1121"/>
    </location>
</feature>
<gene>
    <name evidence="3" type="ORF">GGD89_003657</name>
</gene>
<feature type="compositionally biased region" description="Low complexity" evidence="1">
    <location>
        <begin position="55"/>
        <end position="73"/>
    </location>
</feature>
<evidence type="ECO:0000313" key="4">
    <source>
        <dbReference type="Proteomes" id="UP000554286"/>
    </source>
</evidence>
<dbReference type="PANTHER" id="PTHR23150:SF19">
    <property type="entry name" value="FORMYLGLYCINE-GENERATING ENZYME"/>
    <property type="match status" value="1"/>
</dbReference>
<proteinExistence type="predicted"/>
<feature type="domain" description="Sulfatase-modifying factor enzyme-like" evidence="2">
    <location>
        <begin position="593"/>
        <end position="804"/>
    </location>
</feature>
<comment type="caution">
    <text evidence="3">The sequence shown here is derived from an EMBL/GenBank/DDBJ whole genome shotgun (WGS) entry which is preliminary data.</text>
</comment>
<protein>
    <submittedName>
        <fullName evidence="3">Formylglycine-generating enzyme required for sulfatase activity</fullName>
    </submittedName>
</protein>
<dbReference type="Proteomes" id="UP000554286">
    <property type="component" value="Unassembled WGS sequence"/>
</dbReference>
<reference evidence="3 4" key="1">
    <citation type="submission" date="2020-08" db="EMBL/GenBank/DDBJ databases">
        <title>Genome sequencing of Purple Non-Sulfur Bacteria from various extreme environments.</title>
        <authorList>
            <person name="Mayer M."/>
        </authorList>
    </citation>
    <scope>NUCLEOTIDE SEQUENCE [LARGE SCALE GENOMIC DNA]</scope>
    <source>
        <strain evidence="3 4">JA131</strain>
    </source>
</reference>